<gene>
    <name evidence="7" type="ORF">PPROV_000762300</name>
</gene>
<evidence type="ECO:0000256" key="2">
    <source>
        <dbReference type="ARBA" id="ARBA00022692"/>
    </source>
</evidence>
<comment type="subcellular location">
    <subcellularLocation>
        <location evidence="1">Membrane</location>
        <topology evidence="1">Multi-pass membrane protein</topology>
    </subcellularLocation>
</comment>
<dbReference type="PANTHER" id="PTHR47567:SF1">
    <property type="entry name" value="NAD-DEPENDENT EPIMERASE_DEHYDRATASE DOMAIN-CONTAINING PROTEIN"/>
    <property type="match status" value="1"/>
</dbReference>
<keyword evidence="5" id="KW-0813">Transport</keyword>
<reference evidence="7" key="1">
    <citation type="submission" date="2020-10" db="EMBL/GenBank/DDBJ databases">
        <title>Unveiling of a novel bifunctional photoreceptor, Dualchrome1, isolated from a cosmopolitan green alga.</title>
        <authorList>
            <person name="Suzuki S."/>
            <person name="Kawachi M."/>
        </authorList>
    </citation>
    <scope>NUCLEOTIDE SEQUENCE</scope>
    <source>
        <strain evidence="7">NIES 2893</strain>
    </source>
</reference>
<keyword evidence="6" id="KW-1133">Transmembrane helix</keyword>
<dbReference type="Gene3D" id="1.50.40.10">
    <property type="entry name" value="Mitochondrial carrier domain"/>
    <property type="match status" value="1"/>
</dbReference>
<feature type="transmembrane region" description="Helical" evidence="6">
    <location>
        <begin position="12"/>
        <end position="33"/>
    </location>
</feature>
<proteinExistence type="inferred from homology"/>
<sequence length="433" mass="45696">MSFSSISIGISISISIVSVILGEASSLCIPPYLLYFQEFHFPTDVSPFLPQHLVILAISSPFGSTASTLVIVIVNGVDGDGASSRGPDSSPPKQTADSTQHRKLAYGLLAIFMLLIVMSSMYDPPPATAATAAAAAAGKGPLELALAKAFRGGLGGVAGGVVQVMTFMWLRTAMNYQYANGGGLMEALNALWRENGIRRLYQGWSFAIVQAPLSRFGDTFANAGVLAVFSIYYGEGVNVGIASFLASGAGSLFKVALMPIDAYKTTFQVRGPQAAAILMSRVRSNGVGELYSGLFANLAANWVGSYPWFLTYNFCQTHLFVGMGDASSSSSSSASTALLLLSPGLLVLVKDALSGICASAVSDTCSNSLRVIKAYKQTSLEANLRYDQVVRRIVFERGLGGLFTSGLGTRVLVNCMQGACFSIVWKAVERGLV</sequence>
<dbReference type="AlphaFoldDB" id="A0A830HN68"/>
<comment type="similarity">
    <text evidence="5">Belongs to the mitochondrial carrier (TC 2.A.29) family.</text>
</comment>
<dbReference type="InterPro" id="IPR018108">
    <property type="entry name" value="MCP_transmembrane"/>
</dbReference>
<keyword evidence="2 4" id="KW-0812">Transmembrane</keyword>
<evidence type="ECO:0000313" key="7">
    <source>
        <dbReference type="EMBL" id="GHP08886.1"/>
    </source>
</evidence>
<dbReference type="InterPro" id="IPR023395">
    <property type="entry name" value="MCP_dom_sf"/>
</dbReference>
<evidence type="ECO:0000256" key="1">
    <source>
        <dbReference type="ARBA" id="ARBA00004141"/>
    </source>
</evidence>
<dbReference type="Proteomes" id="UP000660262">
    <property type="component" value="Unassembled WGS sequence"/>
</dbReference>
<organism evidence="7 8">
    <name type="scientific">Pycnococcus provasolii</name>
    <dbReference type="NCBI Taxonomy" id="41880"/>
    <lineage>
        <taxon>Eukaryota</taxon>
        <taxon>Viridiplantae</taxon>
        <taxon>Chlorophyta</taxon>
        <taxon>Pseudoscourfieldiophyceae</taxon>
        <taxon>Pseudoscourfieldiales</taxon>
        <taxon>Pycnococcaceae</taxon>
        <taxon>Pycnococcus</taxon>
    </lineage>
</organism>
<keyword evidence="8" id="KW-1185">Reference proteome</keyword>
<feature type="transmembrane region" description="Helical" evidence="6">
    <location>
        <begin position="53"/>
        <end position="77"/>
    </location>
</feature>
<evidence type="ECO:0000256" key="3">
    <source>
        <dbReference type="ARBA" id="ARBA00023136"/>
    </source>
</evidence>
<protein>
    <recommendedName>
        <fullName evidence="9">ADP,ATP carrier protein</fullName>
    </recommendedName>
</protein>
<evidence type="ECO:0000256" key="5">
    <source>
        <dbReference type="RuleBase" id="RU000488"/>
    </source>
</evidence>
<dbReference type="EMBL" id="BNJQ01000022">
    <property type="protein sequence ID" value="GHP08886.1"/>
    <property type="molecule type" value="Genomic_DNA"/>
</dbReference>
<evidence type="ECO:0008006" key="9">
    <source>
        <dbReference type="Google" id="ProtNLM"/>
    </source>
</evidence>
<feature type="transmembrane region" description="Helical" evidence="6">
    <location>
        <begin position="104"/>
        <end position="122"/>
    </location>
</feature>
<accession>A0A830HN68</accession>
<evidence type="ECO:0000256" key="6">
    <source>
        <dbReference type="SAM" id="Phobius"/>
    </source>
</evidence>
<comment type="caution">
    <text evidence="7">The sequence shown here is derived from an EMBL/GenBank/DDBJ whole genome shotgun (WGS) entry which is preliminary data.</text>
</comment>
<evidence type="ECO:0000256" key="4">
    <source>
        <dbReference type="PROSITE-ProRule" id="PRU00282"/>
    </source>
</evidence>
<dbReference type="Pfam" id="PF00153">
    <property type="entry name" value="Mito_carr"/>
    <property type="match status" value="2"/>
</dbReference>
<keyword evidence="3 4" id="KW-0472">Membrane</keyword>
<dbReference type="GO" id="GO:0016020">
    <property type="term" value="C:membrane"/>
    <property type="evidence" value="ECO:0007669"/>
    <property type="project" value="UniProtKB-SubCell"/>
</dbReference>
<name>A0A830HN68_9CHLO</name>
<feature type="transmembrane region" description="Helical" evidence="6">
    <location>
        <begin position="149"/>
        <end position="170"/>
    </location>
</feature>
<dbReference type="PROSITE" id="PS50920">
    <property type="entry name" value="SOLCAR"/>
    <property type="match status" value="1"/>
</dbReference>
<dbReference type="PANTHER" id="PTHR47567">
    <property type="entry name" value="MITOCHONDRIAL SUBSTRATE/SOLUTE CARRIER"/>
    <property type="match status" value="1"/>
</dbReference>
<dbReference type="SUPFAM" id="SSF103506">
    <property type="entry name" value="Mitochondrial carrier"/>
    <property type="match status" value="1"/>
</dbReference>
<feature type="repeat" description="Solcar" evidence="4">
    <location>
        <begin position="237"/>
        <end position="318"/>
    </location>
</feature>
<evidence type="ECO:0000313" key="8">
    <source>
        <dbReference type="Proteomes" id="UP000660262"/>
    </source>
</evidence>
<dbReference type="OrthoDB" id="409948at2759"/>